<dbReference type="OrthoDB" id="9152541at2"/>
<reference evidence="4 5" key="1">
    <citation type="submission" date="2019-03" db="EMBL/GenBank/DDBJ databases">
        <title>Genomic Encyclopedia of Type Strains, Phase IV (KMG-IV): sequencing the most valuable type-strain genomes for metagenomic binning, comparative biology and taxonomic classification.</title>
        <authorList>
            <person name="Goeker M."/>
        </authorList>
    </citation>
    <scope>NUCLEOTIDE SEQUENCE [LARGE SCALE GENOMIC DNA]</scope>
    <source>
        <strain evidence="4 5">DSM 24591</strain>
    </source>
</reference>
<evidence type="ECO:0000256" key="2">
    <source>
        <dbReference type="SAM" id="MobiDB-lite"/>
    </source>
</evidence>
<evidence type="ECO:0000313" key="4">
    <source>
        <dbReference type="EMBL" id="TCT09440.1"/>
    </source>
</evidence>
<feature type="coiled-coil region" evidence="1">
    <location>
        <begin position="61"/>
        <end position="109"/>
    </location>
</feature>
<evidence type="ECO:0000256" key="1">
    <source>
        <dbReference type="SAM" id="Coils"/>
    </source>
</evidence>
<feature type="transmembrane region" description="Helical" evidence="3">
    <location>
        <begin position="29"/>
        <end position="47"/>
    </location>
</feature>
<keyword evidence="3" id="KW-0472">Membrane</keyword>
<evidence type="ECO:0000256" key="3">
    <source>
        <dbReference type="SAM" id="Phobius"/>
    </source>
</evidence>
<dbReference type="Pfam" id="PF20567">
    <property type="entry name" value="DUF6776"/>
    <property type="match status" value="1"/>
</dbReference>
<keyword evidence="3" id="KW-0812">Transmembrane</keyword>
<dbReference type="Proteomes" id="UP000295525">
    <property type="component" value="Unassembled WGS sequence"/>
</dbReference>
<dbReference type="InterPro" id="IPR046703">
    <property type="entry name" value="DUF6776"/>
</dbReference>
<sequence length="236" mass="26249">MASFGSSKRSVFKPTAYGNSRRPRRIPRWLVLMLTGVVLGSGGLLFLQKNYGPPRLTIEQSEQLHNDINSTNLDKQRLQSQLNQQTHDLTEAKASLATQTVQLKQAQEQAAKSDSALQLFADAMPPDPRGTSPGIRSATFKNNAGQLDYQVLVMQDDNKKATRYQGDMELTVAGRYPNGKTNTIKLPLISIDLQQYTFVRGSAPLPDNFTARVVTIRITDQNSKHISATRTLHVLR</sequence>
<keyword evidence="5" id="KW-1185">Reference proteome</keyword>
<keyword evidence="1" id="KW-0175">Coiled coil</keyword>
<protein>
    <recommendedName>
        <fullName evidence="6">Inner membrane protein</fullName>
    </recommendedName>
</protein>
<dbReference type="RefSeq" id="WP_132580167.1">
    <property type="nucleotide sequence ID" value="NZ_SMAJ01000003.1"/>
</dbReference>
<accession>A0A4R3M7W4</accession>
<name>A0A4R3M7W4_9BURK</name>
<evidence type="ECO:0000313" key="5">
    <source>
        <dbReference type="Proteomes" id="UP000295525"/>
    </source>
</evidence>
<proteinExistence type="predicted"/>
<gene>
    <name evidence="4" type="ORF">EDC26_10358</name>
</gene>
<evidence type="ECO:0008006" key="6">
    <source>
        <dbReference type="Google" id="ProtNLM"/>
    </source>
</evidence>
<dbReference type="AlphaFoldDB" id="A0A4R3M7W4"/>
<feature type="region of interest" description="Disordered" evidence="2">
    <location>
        <begin position="1"/>
        <end position="20"/>
    </location>
</feature>
<dbReference type="EMBL" id="SMAJ01000003">
    <property type="protein sequence ID" value="TCT09440.1"/>
    <property type="molecule type" value="Genomic_DNA"/>
</dbReference>
<keyword evidence="3" id="KW-1133">Transmembrane helix</keyword>
<organism evidence="4 5">
    <name type="scientific">Paralcaligenes ureilyticus</name>
    <dbReference type="NCBI Taxonomy" id="627131"/>
    <lineage>
        <taxon>Bacteria</taxon>
        <taxon>Pseudomonadati</taxon>
        <taxon>Pseudomonadota</taxon>
        <taxon>Betaproteobacteria</taxon>
        <taxon>Burkholderiales</taxon>
        <taxon>Alcaligenaceae</taxon>
        <taxon>Paralcaligenes</taxon>
    </lineage>
</organism>
<comment type="caution">
    <text evidence="4">The sequence shown here is derived from an EMBL/GenBank/DDBJ whole genome shotgun (WGS) entry which is preliminary data.</text>
</comment>